<feature type="compositionally biased region" description="Basic and acidic residues" evidence="1">
    <location>
        <begin position="57"/>
        <end position="69"/>
    </location>
</feature>
<comment type="caution">
    <text evidence="2">The sequence shown here is derived from an EMBL/GenBank/DDBJ whole genome shotgun (WGS) entry which is preliminary data.</text>
</comment>
<feature type="region of interest" description="Disordered" evidence="1">
    <location>
        <begin position="57"/>
        <end position="79"/>
    </location>
</feature>
<evidence type="ECO:0000313" key="3">
    <source>
        <dbReference type="Proteomes" id="UP000269154"/>
    </source>
</evidence>
<proteinExistence type="predicted"/>
<protein>
    <submittedName>
        <fullName evidence="2">Uncharacterized protein</fullName>
    </submittedName>
</protein>
<evidence type="ECO:0000256" key="1">
    <source>
        <dbReference type="SAM" id="MobiDB-lite"/>
    </source>
</evidence>
<dbReference type="Proteomes" id="UP000269154">
    <property type="component" value="Unassembled WGS sequence"/>
</dbReference>
<organism evidence="2 3">
    <name type="scientific">Okeania hirsuta</name>
    <dbReference type="NCBI Taxonomy" id="1458930"/>
    <lineage>
        <taxon>Bacteria</taxon>
        <taxon>Bacillati</taxon>
        <taxon>Cyanobacteriota</taxon>
        <taxon>Cyanophyceae</taxon>
        <taxon>Oscillatoriophycideae</taxon>
        <taxon>Oscillatoriales</taxon>
        <taxon>Microcoleaceae</taxon>
        <taxon>Okeania</taxon>
    </lineage>
</organism>
<accession>A0A3N6MMB7</accession>
<sequence length="79" mass="9471">MNFINLRKTISIQENRIVKAKKSQRIFQIYQVQILYHFDKCLLQMVGKLHARSVRKKDEGRRKKEEISKKKGKTIDINI</sequence>
<keyword evidence="3" id="KW-1185">Reference proteome</keyword>
<dbReference type="EMBL" id="RCBY01000520">
    <property type="protein sequence ID" value="RQH17075.1"/>
    <property type="molecule type" value="Genomic_DNA"/>
</dbReference>
<reference evidence="2 3" key="1">
    <citation type="journal article" date="2018" name="ACS Chem. Biol.">
        <title>Ketoreductase domain dysfunction expands chemodiversity: malyngamide biosynthesis in the cyanobacterium Okeania hirsuta.</title>
        <authorList>
            <person name="Moss N.A."/>
            <person name="Leao T."/>
            <person name="Rankin M."/>
            <person name="McCullough T.M."/>
            <person name="Qu P."/>
            <person name="Korobeynikov A."/>
            <person name="Smith J.L."/>
            <person name="Gerwick L."/>
            <person name="Gerwick W.H."/>
        </authorList>
    </citation>
    <scope>NUCLEOTIDE SEQUENCE [LARGE SCALE GENOMIC DNA]</scope>
    <source>
        <strain evidence="2 3">PAB10Feb10-1</strain>
    </source>
</reference>
<gene>
    <name evidence="2" type="ORF">D5R40_33545</name>
</gene>
<dbReference type="AlphaFoldDB" id="A0A3N6MMB7"/>
<name>A0A3N6MMB7_9CYAN</name>
<evidence type="ECO:0000313" key="2">
    <source>
        <dbReference type="EMBL" id="RQH17075.1"/>
    </source>
</evidence>